<gene>
    <name evidence="1" type="ORF">PACILC2_43030</name>
</gene>
<name>A0ABQ4NC21_9BACL</name>
<dbReference type="EMBL" id="BOVJ01000148">
    <property type="protein sequence ID" value="GIQ65735.1"/>
    <property type="molecule type" value="Genomic_DNA"/>
</dbReference>
<organism evidence="1 2">
    <name type="scientific">Paenibacillus cisolokensis</name>
    <dbReference type="NCBI Taxonomy" id="1658519"/>
    <lineage>
        <taxon>Bacteria</taxon>
        <taxon>Bacillati</taxon>
        <taxon>Bacillota</taxon>
        <taxon>Bacilli</taxon>
        <taxon>Bacillales</taxon>
        <taxon>Paenibacillaceae</taxon>
        <taxon>Paenibacillus</taxon>
    </lineage>
</organism>
<dbReference type="RefSeq" id="WP_244863655.1">
    <property type="nucleotide sequence ID" value="NZ_BOVJ01000148.1"/>
</dbReference>
<protein>
    <recommendedName>
        <fullName evidence="3">Peptidase S11 D-alanyl-D-alanine carboxypeptidase A N-terminal domain-containing protein</fullName>
    </recommendedName>
</protein>
<keyword evidence="2" id="KW-1185">Reference proteome</keyword>
<reference evidence="1 2" key="1">
    <citation type="submission" date="2021-04" db="EMBL/GenBank/DDBJ databases">
        <title>Draft genome sequence of Paenibacillus cisolokensis, LC2-13A.</title>
        <authorList>
            <person name="Uke A."/>
            <person name="Chhe C."/>
            <person name="Baramee S."/>
            <person name="Kosugi A."/>
        </authorList>
    </citation>
    <scope>NUCLEOTIDE SEQUENCE [LARGE SCALE GENOMIC DNA]</scope>
    <source>
        <strain evidence="1 2">LC2-13A</strain>
    </source>
</reference>
<evidence type="ECO:0000313" key="2">
    <source>
        <dbReference type="Proteomes" id="UP000680304"/>
    </source>
</evidence>
<comment type="caution">
    <text evidence="1">The sequence shown here is derived from an EMBL/GenBank/DDBJ whole genome shotgun (WGS) entry which is preliminary data.</text>
</comment>
<sequence>MKEKWSGMLKSAILLTVLVLLIYPIYPAASAGAEEAEETGTEERADEASLPELEAESGILIDARSGAVLYAKIRTSRFIRPALRKL</sequence>
<accession>A0ABQ4NC21</accession>
<evidence type="ECO:0008006" key="3">
    <source>
        <dbReference type="Google" id="ProtNLM"/>
    </source>
</evidence>
<proteinExistence type="predicted"/>
<evidence type="ECO:0000313" key="1">
    <source>
        <dbReference type="EMBL" id="GIQ65735.1"/>
    </source>
</evidence>
<dbReference type="Proteomes" id="UP000680304">
    <property type="component" value="Unassembled WGS sequence"/>
</dbReference>